<accession>A0A9P5VRE6</accession>
<proteinExistence type="predicted"/>
<sequence>MSRPIWQNDILRATGPSFGNYPLGDKVDVQVYPINKRLLKQNPKVDIILYYPDRKKYEHLKTIRLQTLVKDEWYFRVVKKYVTANRPKKYFTVRIVFPWKGKTWYTESEGIQMVYI</sequence>
<protein>
    <submittedName>
        <fullName evidence="1">Uncharacterized protein</fullName>
    </submittedName>
</protein>
<name>A0A9P5VRE6_9FUNG</name>
<dbReference type="AlphaFoldDB" id="A0A9P5VRE6"/>
<evidence type="ECO:0000313" key="1">
    <source>
        <dbReference type="EMBL" id="KAF9338153.1"/>
    </source>
</evidence>
<comment type="caution">
    <text evidence="1">The sequence shown here is derived from an EMBL/GenBank/DDBJ whole genome shotgun (WGS) entry which is preliminary data.</text>
</comment>
<reference evidence="1" key="1">
    <citation type="journal article" date="2020" name="Fungal Divers.">
        <title>Resolving the Mortierellaceae phylogeny through synthesis of multi-gene phylogenetics and phylogenomics.</title>
        <authorList>
            <person name="Vandepol N."/>
            <person name="Liber J."/>
            <person name="Desiro A."/>
            <person name="Na H."/>
            <person name="Kennedy M."/>
            <person name="Barry K."/>
            <person name="Grigoriev I.V."/>
            <person name="Miller A.N."/>
            <person name="O'Donnell K."/>
            <person name="Stajich J.E."/>
            <person name="Bonito G."/>
        </authorList>
    </citation>
    <scope>NUCLEOTIDE SEQUENCE</scope>
    <source>
        <strain evidence="1">NVP1</strain>
    </source>
</reference>
<evidence type="ECO:0000313" key="2">
    <source>
        <dbReference type="Proteomes" id="UP000696485"/>
    </source>
</evidence>
<keyword evidence="2" id="KW-1185">Reference proteome</keyword>
<organism evidence="1 2">
    <name type="scientific">Podila minutissima</name>
    <dbReference type="NCBI Taxonomy" id="64525"/>
    <lineage>
        <taxon>Eukaryota</taxon>
        <taxon>Fungi</taxon>
        <taxon>Fungi incertae sedis</taxon>
        <taxon>Mucoromycota</taxon>
        <taxon>Mortierellomycotina</taxon>
        <taxon>Mortierellomycetes</taxon>
        <taxon>Mortierellales</taxon>
        <taxon>Mortierellaceae</taxon>
        <taxon>Podila</taxon>
    </lineage>
</organism>
<dbReference type="Proteomes" id="UP000696485">
    <property type="component" value="Unassembled WGS sequence"/>
</dbReference>
<dbReference type="EMBL" id="JAAAUY010000007">
    <property type="protein sequence ID" value="KAF9338153.1"/>
    <property type="molecule type" value="Genomic_DNA"/>
</dbReference>
<gene>
    <name evidence="1" type="ORF">BG006_009528</name>
</gene>